<keyword evidence="2" id="KW-0812">Transmembrane</keyword>
<protein>
    <submittedName>
        <fullName evidence="3">Uncharacterized protein</fullName>
    </submittedName>
</protein>
<keyword evidence="2" id="KW-1133">Transmembrane helix</keyword>
<evidence type="ECO:0000313" key="3">
    <source>
        <dbReference type="EMBL" id="ANS77570.1"/>
    </source>
</evidence>
<name>A0A1B1N813_9MICO</name>
<dbReference type="OrthoDB" id="4775568at2"/>
<feature type="transmembrane region" description="Helical" evidence="2">
    <location>
        <begin position="239"/>
        <end position="262"/>
    </location>
</feature>
<dbReference type="AlphaFoldDB" id="A0A1B1N813"/>
<sequence>MPWDARSAEDVEEARSDRASSGGRRRPWTVLRPAFALLVAGSWLVMVLTSLAGGFQLVGQTSAERDFAQGRVTSYAFLESRPGTGTGGWWQGSLDGLTDASEPVEPQYSELVYTLAAGSPRIAVSEQVDPSPRVWSSWSEAETTWLQQQVVGSEIPSGVANLRLGTTAQVHAVLRVVLAGGMLALVLFGPVPRHGNRWFWFWLIGLPAGLGVLAYAVWEIGGWRDHRAPAPERRARGGYGFLVMFAGGVLIAVAAQTLYGLLGATVIPL</sequence>
<dbReference type="EMBL" id="CP014989">
    <property type="protein sequence ID" value="ANS77570.1"/>
    <property type="molecule type" value="Genomic_DNA"/>
</dbReference>
<evidence type="ECO:0000256" key="1">
    <source>
        <dbReference type="SAM" id="MobiDB-lite"/>
    </source>
</evidence>
<keyword evidence="2" id="KW-0472">Membrane</keyword>
<feature type="transmembrane region" description="Helical" evidence="2">
    <location>
        <begin position="172"/>
        <end position="192"/>
    </location>
</feature>
<organism evidence="3 4">
    <name type="scientific">Serinicoccus hydrothermalis</name>
    <dbReference type="NCBI Taxonomy" id="1758689"/>
    <lineage>
        <taxon>Bacteria</taxon>
        <taxon>Bacillati</taxon>
        <taxon>Actinomycetota</taxon>
        <taxon>Actinomycetes</taxon>
        <taxon>Micrococcales</taxon>
        <taxon>Ornithinimicrobiaceae</taxon>
        <taxon>Serinicoccus</taxon>
    </lineage>
</organism>
<proteinExistence type="predicted"/>
<feature type="compositionally biased region" description="Basic and acidic residues" evidence="1">
    <location>
        <begin position="1"/>
        <end position="18"/>
    </location>
</feature>
<reference evidence="3 4" key="1">
    <citation type="submission" date="2016-03" db="EMBL/GenBank/DDBJ databases">
        <title>Shallow-sea hydrothermal system.</title>
        <authorList>
            <person name="Tang K."/>
        </authorList>
    </citation>
    <scope>NUCLEOTIDE SEQUENCE [LARGE SCALE GENOMIC DNA]</scope>
    <source>
        <strain evidence="3 4">JLT9</strain>
    </source>
</reference>
<feature type="transmembrane region" description="Helical" evidence="2">
    <location>
        <begin position="198"/>
        <end position="218"/>
    </location>
</feature>
<dbReference type="KEGG" id="serj:SGUI_0174"/>
<dbReference type="RefSeq" id="WP_066635072.1">
    <property type="nucleotide sequence ID" value="NZ_CP014989.1"/>
</dbReference>
<feature type="transmembrane region" description="Helical" evidence="2">
    <location>
        <begin position="34"/>
        <end position="55"/>
    </location>
</feature>
<evidence type="ECO:0000313" key="4">
    <source>
        <dbReference type="Proteomes" id="UP000092482"/>
    </source>
</evidence>
<accession>A0A1B1N813</accession>
<gene>
    <name evidence="3" type="ORF">SGUI_0174</name>
</gene>
<evidence type="ECO:0000256" key="2">
    <source>
        <dbReference type="SAM" id="Phobius"/>
    </source>
</evidence>
<feature type="region of interest" description="Disordered" evidence="1">
    <location>
        <begin position="1"/>
        <end position="24"/>
    </location>
</feature>
<dbReference type="Proteomes" id="UP000092482">
    <property type="component" value="Chromosome"/>
</dbReference>
<keyword evidence="4" id="KW-1185">Reference proteome</keyword>